<evidence type="ECO:0000256" key="1">
    <source>
        <dbReference type="SAM" id="Phobius"/>
    </source>
</evidence>
<dbReference type="EMBL" id="CADCVF010000019">
    <property type="protein sequence ID" value="CAA9450372.1"/>
    <property type="molecule type" value="Genomic_DNA"/>
</dbReference>
<protein>
    <submittedName>
        <fullName evidence="2">Uncharacterized protein</fullName>
    </submittedName>
</protein>
<proteinExistence type="predicted"/>
<dbReference type="AlphaFoldDB" id="A0A6J4QNT8"/>
<accession>A0A6J4QNT8</accession>
<feature type="transmembrane region" description="Helical" evidence="1">
    <location>
        <begin position="9"/>
        <end position="29"/>
    </location>
</feature>
<sequence length="30" mass="3148">MIEGLLQRILLGLVIFAILIAVAALLGLLS</sequence>
<gene>
    <name evidence="2" type="ORF">AVDCRST_MAG58-745</name>
</gene>
<keyword evidence="1" id="KW-0812">Transmembrane</keyword>
<keyword evidence="1" id="KW-1133">Transmembrane helix</keyword>
<organism evidence="2">
    <name type="scientific">uncultured Rubrobacteraceae bacterium</name>
    <dbReference type="NCBI Taxonomy" id="349277"/>
    <lineage>
        <taxon>Bacteria</taxon>
        <taxon>Bacillati</taxon>
        <taxon>Actinomycetota</taxon>
        <taxon>Rubrobacteria</taxon>
        <taxon>Rubrobacterales</taxon>
        <taxon>Rubrobacteraceae</taxon>
        <taxon>environmental samples</taxon>
    </lineage>
</organism>
<reference evidence="2" key="1">
    <citation type="submission" date="2020-02" db="EMBL/GenBank/DDBJ databases">
        <authorList>
            <person name="Meier V. D."/>
        </authorList>
    </citation>
    <scope>NUCLEOTIDE SEQUENCE</scope>
    <source>
        <strain evidence="2">AVDCRST_MAG58</strain>
    </source>
</reference>
<keyword evidence="1" id="KW-0472">Membrane</keyword>
<evidence type="ECO:0000313" key="2">
    <source>
        <dbReference type="EMBL" id="CAA9450372.1"/>
    </source>
</evidence>
<name>A0A6J4QNT8_9ACTN</name>